<name>A0A833VRM8_9POAL</name>
<organism evidence="2 3">
    <name type="scientific">Carex littledalei</name>
    <dbReference type="NCBI Taxonomy" id="544730"/>
    <lineage>
        <taxon>Eukaryota</taxon>
        <taxon>Viridiplantae</taxon>
        <taxon>Streptophyta</taxon>
        <taxon>Embryophyta</taxon>
        <taxon>Tracheophyta</taxon>
        <taxon>Spermatophyta</taxon>
        <taxon>Magnoliopsida</taxon>
        <taxon>Liliopsida</taxon>
        <taxon>Poales</taxon>
        <taxon>Cyperaceae</taxon>
        <taxon>Cyperoideae</taxon>
        <taxon>Cariceae</taxon>
        <taxon>Carex</taxon>
        <taxon>Carex subgen. Euthyceras</taxon>
    </lineage>
</organism>
<sequence length="365" mass="42037">MRPCWADLPGDLLTIIAEKASTTNTQYVHLRAVCKAWRRALTPHPNHLPPQFPWLMLPKLSISDADIFFYDMARSKTYRFQLPYVSGKYHCGSSHGWLVLEHEHRVSLLNPVTSRCINLPSFDAPPTLRKMYVSSNAIYPTCIAKVCLSCTPSKPGCIVVAWFFSSSNWELGFCRIGDSQWTELKWDAGPSVMDFTLYNNLVYTVNTKMEISVYDLQDRSVWTFPSKFNFYNRMHDEINLVEGDADSSGPLIVITVDCGTMDFVEINKVCVYKWCDERQRWHRVKEIGKRVLFLNMRNSINLQCDEKQENDVYYDIRHSVTIESFRIGIHRANLESGKVVPHKLSTMDVFPSMCGLPLWVTPSLI</sequence>
<evidence type="ECO:0000313" key="2">
    <source>
        <dbReference type="EMBL" id="KAF3338925.1"/>
    </source>
</evidence>
<dbReference type="Proteomes" id="UP000623129">
    <property type="component" value="Unassembled WGS sequence"/>
</dbReference>
<feature type="domain" description="KIB1-4 beta-propeller" evidence="1">
    <location>
        <begin position="69"/>
        <end position="314"/>
    </location>
</feature>
<proteinExistence type="predicted"/>
<dbReference type="InterPro" id="IPR005174">
    <property type="entry name" value="KIB1-4_b-propeller"/>
</dbReference>
<dbReference type="AlphaFoldDB" id="A0A833VRM8"/>
<reference evidence="2" key="1">
    <citation type="submission" date="2020-01" db="EMBL/GenBank/DDBJ databases">
        <title>Genome sequence of Kobresia littledalei, the first chromosome-level genome in the family Cyperaceae.</title>
        <authorList>
            <person name="Qu G."/>
        </authorList>
    </citation>
    <scope>NUCLEOTIDE SEQUENCE</scope>
    <source>
        <strain evidence="2">C.B.Clarke</strain>
        <tissue evidence="2">Leaf</tissue>
    </source>
</reference>
<gene>
    <name evidence="2" type="ORF">FCM35_KLT16396</name>
</gene>
<protein>
    <submittedName>
        <fullName evidence="2">F-box protein</fullName>
    </submittedName>
</protein>
<dbReference type="OrthoDB" id="686651at2759"/>
<evidence type="ECO:0000259" key="1">
    <source>
        <dbReference type="Pfam" id="PF03478"/>
    </source>
</evidence>
<dbReference type="PANTHER" id="PTHR44259">
    <property type="entry name" value="OS07G0183000 PROTEIN-RELATED"/>
    <property type="match status" value="1"/>
</dbReference>
<comment type="caution">
    <text evidence="2">The sequence shown here is derived from an EMBL/GenBank/DDBJ whole genome shotgun (WGS) entry which is preliminary data.</text>
</comment>
<dbReference type="InterPro" id="IPR050942">
    <property type="entry name" value="F-box_BR-signaling"/>
</dbReference>
<accession>A0A833VRM8</accession>
<dbReference type="EMBL" id="SWLB01000004">
    <property type="protein sequence ID" value="KAF3338925.1"/>
    <property type="molecule type" value="Genomic_DNA"/>
</dbReference>
<evidence type="ECO:0000313" key="3">
    <source>
        <dbReference type="Proteomes" id="UP000623129"/>
    </source>
</evidence>
<dbReference type="Pfam" id="PF03478">
    <property type="entry name" value="Beta-prop_KIB1-4"/>
    <property type="match status" value="1"/>
</dbReference>
<keyword evidence="3" id="KW-1185">Reference proteome</keyword>